<dbReference type="Proteomes" id="UP001500266">
    <property type="component" value="Unassembled WGS sequence"/>
</dbReference>
<gene>
    <name evidence="2" type="ORF">GCM10022416_03950</name>
</gene>
<proteinExistence type="predicted"/>
<comment type="caution">
    <text evidence="2">The sequence shown here is derived from an EMBL/GenBank/DDBJ whole genome shotgun (WGS) entry which is preliminary data.</text>
</comment>
<feature type="transmembrane region" description="Helical" evidence="1">
    <location>
        <begin position="12"/>
        <end position="32"/>
    </location>
</feature>
<accession>A0ABP7XZ99</accession>
<keyword evidence="3" id="KW-1185">Reference proteome</keyword>
<protein>
    <submittedName>
        <fullName evidence="2">Uncharacterized protein</fullName>
    </submittedName>
</protein>
<organism evidence="2 3">
    <name type="scientific">Actinomadura keratinilytica</name>
    <dbReference type="NCBI Taxonomy" id="547461"/>
    <lineage>
        <taxon>Bacteria</taxon>
        <taxon>Bacillati</taxon>
        <taxon>Actinomycetota</taxon>
        <taxon>Actinomycetes</taxon>
        <taxon>Streptosporangiales</taxon>
        <taxon>Thermomonosporaceae</taxon>
        <taxon>Actinomadura</taxon>
    </lineage>
</organism>
<dbReference type="EMBL" id="BAABDO010000003">
    <property type="protein sequence ID" value="GAA4128358.1"/>
    <property type="molecule type" value="Genomic_DNA"/>
</dbReference>
<name>A0ABP7XZ99_9ACTN</name>
<dbReference type="RefSeq" id="WP_345016749.1">
    <property type="nucleotide sequence ID" value="NZ_BAABDO010000003.1"/>
</dbReference>
<evidence type="ECO:0000256" key="1">
    <source>
        <dbReference type="SAM" id="Phobius"/>
    </source>
</evidence>
<reference evidence="3" key="1">
    <citation type="journal article" date="2019" name="Int. J. Syst. Evol. Microbiol.">
        <title>The Global Catalogue of Microorganisms (GCM) 10K type strain sequencing project: providing services to taxonomists for standard genome sequencing and annotation.</title>
        <authorList>
            <consortium name="The Broad Institute Genomics Platform"/>
            <consortium name="The Broad Institute Genome Sequencing Center for Infectious Disease"/>
            <person name="Wu L."/>
            <person name="Ma J."/>
        </authorList>
    </citation>
    <scope>NUCLEOTIDE SEQUENCE [LARGE SCALE GENOMIC DNA]</scope>
    <source>
        <strain evidence="3">JCM 17316</strain>
    </source>
</reference>
<evidence type="ECO:0000313" key="3">
    <source>
        <dbReference type="Proteomes" id="UP001500266"/>
    </source>
</evidence>
<evidence type="ECO:0000313" key="2">
    <source>
        <dbReference type="EMBL" id="GAA4128358.1"/>
    </source>
</evidence>
<keyword evidence="1" id="KW-0472">Membrane</keyword>
<sequence>MPHAEKRYASEPFWAGMGAPATLMVGLVTAWVSHTVGFPRRRLLYGMRSVTPLLTAPEGVRDDLEPVPK</sequence>
<keyword evidence="1" id="KW-0812">Transmembrane</keyword>
<keyword evidence="1" id="KW-1133">Transmembrane helix</keyword>